<evidence type="ECO:0000313" key="2">
    <source>
        <dbReference type="Proteomes" id="UP000292052"/>
    </source>
</evidence>
<dbReference type="EMBL" id="QDEB01134456">
    <property type="protein sequence ID" value="RZB38715.1"/>
    <property type="molecule type" value="Genomic_DNA"/>
</dbReference>
<dbReference type="Proteomes" id="UP000292052">
    <property type="component" value="Unassembled WGS sequence"/>
</dbReference>
<gene>
    <name evidence="1" type="ORF">BDFB_005994</name>
</gene>
<proteinExistence type="predicted"/>
<accession>A0A482V795</accession>
<protein>
    <submittedName>
        <fullName evidence="1">Uncharacterized protein</fullName>
    </submittedName>
</protein>
<name>A0A482V795_ASBVE</name>
<reference evidence="1 2" key="1">
    <citation type="submission" date="2017-03" db="EMBL/GenBank/DDBJ databases">
        <title>Genome of the blue death feigning beetle - Asbolus verrucosus.</title>
        <authorList>
            <person name="Rider S.D."/>
        </authorList>
    </citation>
    <scope>NUCLEOTIDE SEQUENCE [LARGE SCALE GENOMIC DNA]</scope>
    <source>
        <strain evidence="1">Butters</strain>
        <tissue evidence="1">Head and leg muscle</tissue>
    </source>
</reference>
<dbReference type="AlphaFoldDB" id="A0A482V795"/>
<evidence type="ECO:0000313" key="1">
    <source>
        <dbReference type="EMBL" id="RZB38715.1"/>
    </source>
</evidence>
<feature type="non-terminal residue" evidence="1">
    <location>
        <position position="1"/>
    </location>
</feature>
<sequence length="79" mass="8751">RYSAHRSVTRNASTGLHARFALLQRPSEATSVHRCELDRYRIHAVLVSSVRLRWTSSARASAGGAPVIDQWNQCDTSTG</sequence>
<keyword evidence="2" id="KW-1185">Reference proteome</keyword>
<organism evidence="1 2">
    <name type="scientific">Asbolus verrucosus</name>
    <name type="common">Desert ironclad beetle</name>
    <dbReference type="NCBI Taxonomy" id="1661398"/>
    <lineage>
        <taxon>Eukaryota</taxon>
        <taxon>Metazoa</taxon>
        <taxon>Ecdysozoa</taxon>
        <taxon>Arthropoda</taxon>
        <taxon>Hexapoda</taxon>
        <taxon>Insecta</taxon>
        <taxon>Pterygota</taxon>
        <taxon>Neoptera</taxon>
        <taxon>Endopterygota</taxon>
        <taxon>Coleoptera</taxon>
        <taxon>Polyphaga</taxon>
        <taxon>Cucujiformia</taxon>
        <taxon>Tenebrionidae</taxon>
        <taxon>Pimeliinae</taxon>
        <taxon>Asbolus</taxon>
    </lineage>
</organism>
<comment type="caution">
    <text evidence="1">The sequence shown here is derived from an EMBL/GenBank/DDBJ whole genome shotgun (WGS) entry which is preliminary data.</text>
</comment>